<dbReference type="RefSeq" id="WP_068527566.1">
    <property type="nucleotide sequence ID" value="NZ_LVJH01000002.1"/>
</dbReference>
<proteinExistence type="predicted"/>
<sequence length="159" mass="17950">MLALEDIRTVIITGLSAHVGQEVVVTNGTGDNPEGALITCDFSDVFHSSRGFPAVMQLGDKLVKTETVHFTMSFLSFDDDKVVRLQNAWTARDWFKSRGHAELKEKVNVVVAKVGPVTNRDIQNGTVWERRQGFDVEFRTLDILESDLEWIEQTKIQRS</sequence>
<evidence type="ECO:0000259" key="1">
    <source>
        <dbReference type="Pfam" id="PF23961"/>
    </source>
</evidence>
<dbReference type="EMBL" id="LVJH01000002">
    <property type="protein sequence ID" value="OAB46065.1"/>
    <property type="molecule type" value="Genomic_DNA"/>
</dbReference>
<dbReference type="Pfam" id="PF23961">
    <property type="entry name" value="Phage_tail_terminator_9"/>
    <property type="match status" value="1"/>
</dbReference>
<dbReference type="AlphaFoldDB" id="A0A168NRV2"/>
<protein>
    <recommendedName>
        <fullName evidence="1">Phage neck terminator protein gp12-like domain-containing protein</fullName>
    </recommendedName>
</protein>
<dbReference type="STRING" id="494026.PGLA_01320"/>
<dbReference type="Proteomes" id="UP000076967">
    <property type="component" value="Unassembled WGS sequence"/>
</dbReference>
<accession>A0A168NRV2</accession>
<reference evidence="2 3" key="1">
    <citation type="submission" date="2016-03" db="EMBL/GenBank/DDBJ databases">
        <title>Draft genome sequence of Paenibacillus glacialis DSM 22343.</title>
        <authorList>
            <person name="Shin S.-K."/>
            <person name="Yi H."/>
        </authorList>
    </citation>
    <scope>NUCLEOTIDE SEQUENCE [LARGE SCALE GENOMIC DNA]</scope>
    <source>
        <strain evidence="2 3">DSM 22343</strain>
    </source>
</reference>
<dbReference type="OrthoDB" id="2921463at2"/>
<name>A0A168NRV2_9BACL</name>
<evidence type="ECO:0000313" key="3">
    <source>
        <dbReference type="Proteomes" id="UP000076967"/>
    </source>
</evidence>
<keyword evidence="3" id="KW-1185">Reference proteome</keyword>
<dbReference type="NCBIfam" id="NF047498">
    <property type="entry name" value="LIC_12616_fam"/>
    <property type="match status" value="1"/>
</dbReference>
<organism evidence="2 3">
    <name type="scientific">Paenibacillus glacialis</name>
    <dbReference type="NCBI Taxonomy" id="494026"/>
    <lineage>
        <taxon>Bacteria</taxon>
        <taxon>Bacillati</taxon>
        <taxon>Bacillota</taxon>
        <taxon>Bacilli</taxon>
        <taxon>Bacillales</taxon>
        <taxon>Paenibacillaceae</taxon>
        <taxon>Paenibacillus</taxon>
    </lineage>
</organism>
<evidence type="ECO:0000313" key="2">
    <source>
        <dbReference type="EMBL" id="OAB46065.1"/>
    </source>
</evidence>
<feature type="domain" description="Phage neck terminator protein gp12-like" evidence="1">
    <location>
        <begin position="11"/>
        <end position="156"/>
    </location>
</feature>
<gene>
    <name evidence="2" type="ORF">PGLA_01320</name>
</gene>
<comment type="caution">
    <text evidence="2">The sequence shown here is derived from an EMBL/GenBank/DDBJ whole genome shotgun (WGS) entry which is preliminary data.</text>
</comment>
<dbReference type="InterPro" id="IPR057087">
    <property type="entry name" value="Gp12-like"/>
</dbReference>